<sequence>MDPYTGHNVPNLASSASPEARSAPPRPTLLPAFEPLSSSPLPRVSKRKLDDARDESRDGPKLYPTPVPTSSTGILPSSSPRRGGADGRPPMSRTVSTLTERNPLCAVPTVDVPSSGEPLLMGRSSNSSHYRLPANRHISRVHVSAEYHAPESANASGEIVIACLGWNGAKVHSHGQCYELSKGDKFSSRDRSEDIMVDVNDARVMISWPAAERKGSLSSQSESSWNGEPSPSRRLLGAAHDGFASSPPPVVLGSPDSPSPAIAQPDFGASATFVDETMNMMNPNPVQIYEDTDSDDEAANTAENKDVKGTKASPSGSKKSADENKVSPVSSLSSLSDDFSENDEENDPIIPSFGSMGDNLLPRVAGISTSSPQQSRRRMPLKTTSTSPPQRASTDSTRKLEDSPIRNHVVNQLAFSRLHSMPLSTIFNNLPADMKAAKANPGSNVDGQDGEASSNKDQSAGAGLHKLSHVDLQAILHDIACVGEIPRQGKDAAGKPLENEFYYIPELDADHVRRDAVGGGVGSSGIRSVRKSHKQYYWKRPRH</sequence>
<feature type="compositionally biased region" description="Low complexity" evidence="1">
    <location>
        <begin position="13"/>
        <end position="23"/>
    </location>
</feature>
<gene>
    <name evidence="3" type="ORF">BDY21DRAFT_372744</name>
</gene>
<feature type="compositionally biased region" description="Polar residues" evidence="1">
    <location>
        <begin position="382"/>
        <end position="395"/>
    </location>
</feature>
<feature type="compositionally biased region" description="Polar residues" evidence="1">
    <location>
        <begin position="68"/>
        <end position="80"/>
    </location>
</feature>
<name>A0A6A6NWM2_9PEZI</name>
<dbReference type="AlphaFoldDB" id="A0A6A6NWM2"/>
<dbReference type="PROSITE" id="PS50006">
    <property type="entry name" value="FHA_DOMAIN"/>
    <property type="match status" value="1"/>
</dbReference>
<evidence type="ECO:0000313" key="4">
    <source>
        <dbReference type="Proteomes" id="UP000799766"/>
    </source>
</evidence>
<feature type="compositionally biased region" description="Polar residues" evidence="1">
    <location>
        <begin position="216"/>
        <end position="229"/>
    </location>
</feature>
<protein>
    <recommendedName>
        <fullName evidence="2">FHA domain-containing protein</fullName>
    </recommendedName>
</protein>
<dbReference type="Proteomes" id="UP000799766">
    <property type="component" value="Unassembled WGS sequence"/>
</dbReference>
<feature type="region of interest" description="Disordered" evidence="1">
    <location>
        <begin position="283"/>
        <end position="402"/>
    </location>
</feature>
<feature type="compositionally biased region" description="Basic and acidic residues" evidence="1">
    <location>
        <begin position="47"/>
        <end position="60"/>
    </location>
</feature>
<feature type="region of interest" description="Disordered" evidence="1">
    <location>
        <begin position="438"/>
        <end position="460"/>
    </location>
</feature>
<keyword evidence="4" id="KW-1185">Reference proteome</keyword>
<proteinExistence type="predicted"/>
<dbReference type="InterPro" id="IPR000253">
    <property type="entry name" value="FHA_dom"/>
</dbReference>
<evidence type="ECO:0000313" key="3">
    <source>
        <dbReference type="EMBL" id="KAF2456121.1"/>
    </source>
</evidence>
<feature type="compositionally biased region" description="Polar residues" evidence="1">
    <location>
        <begin position="441"/>
        <end position="458"/>
    </location>
</feature>
<dbReference type="EMBL" id="MU001684">
    <property type="protein sequence ID" value="KAF2456121.1"/>
    <property type="molecule type" value="Genomic_DNA"/>
</dbReference>
<evidence type="ECO:0000259" key="2">
    <source>
        <dbReference type="PROSITE" id="PS50006"/>
    </source>
</evidence>
<feature type="compositionally biased region" description="Low complexity" evidence="1">
    <location>
        <begin position="326"/>
        <end position="337"/>
    </location>
</feature>
<organism evidence="3 4">
    <name type="scientific">Lineolata rhizophorae</name>
    <dbReference type="NCBI Taxonomy" id="578093"/>
    <lineage>
        <taxon>Eukaryota</taxon>
        <taxon>Fungi</taxon>
        <taxon>Dikarya</taxon>
        <taxon>Ascomycota</taxon>
        <taxon>Pezizomycotina</taxon>
        <taxon>Dothideomycetes</taxon>
        <taxon>Dothideomycetes incertae sedis</taxon>
        <taxon>Lineolatales</taxon>
        <taxon>Lineolataceae</taxon>
        <taxon>Lineolata</taxon>
    </lineage>
</organism>
<feature type="domain" description="FHA" evidence="2">
    <location>
        <begin position="119"/>
        <end position="176"/>
    </location>
</feature>
<evidence type="ECO:0000256" key="1">
    <source>
        <dbReference type="SAM" id="MobiDB-lite"/>
    </source>
</evidence>
<reference evidence="3" key="1">
    <citation type="journal article" date="2020" name="Stud. Mycol.">
        <title>101 Dothideomycetes genomes: a test case for predicting lifestyles and emergence of pathogens.</title>
        <authorList>
            <person name="Haridas S."/>
            <person name="Albert R."/>
            <person name="Binder M."/>
            <person name="Bloem J."/>
            <person name="Labutti K."/>
            <person name="Salamov A."/>
            <person name="Andreopoulos B."/>
            <person name="Baker S."/>
            <person name="Barry K."/>
            <person name="Bills G."/>
            <person name="Bluhm B."/>
            <person name="Cannon C."/>
            <person name="Castanera R."/>
            <person name="Culley D."/>
            <person name="Daum C."/>
            <person name="Ezra D."/>
            <person name="Gonzalez J."/>
            <person name="Henrissat B."/>
            <person name="Kuo A."/>
            <person name="Liang C."/>
            <person name="Lipzen A."/>
            <person name="Lutzoni F."/>
            <person name="Magnuson J."/>
            <person name="Mondo S."/>
            <person name="Nolan M."/>
            <person name="Ohm R."/>
            <person name="Pangilinan J."/>
            <person name="Park H.-J."/>
            <person name="Ramirez L."/>
            <person name="Alfaro M."/>
            <person name="Sun H."/>
            <person name="Tritt A."/>
            <person name="Yoshinaga Y."/>
            <person name="Zwiers L.-H."/>
            <person name="Turgeon B."/>
            <person name="Goodwin S."/>
            <person name="Spatafora J."/>
            <person name="Crous P."/>
            <person name="Grigoriev I."/>
        </authorList>
    </citation>
    <scope>NUCLEOTIDE SEQUENCE</scope>
    <source>
        <strain evidence="3">ATCC 16933</strain>
    </source>
</reference>
<feature type="region of interest" description="Disordered" evidence="1">
    <location>
        <begin position="1"/>
        <end position="97"/>
    </location>
</feature>
<dbReference type="OrthoDB" id="5348546at2759"/>
<accession>A0A6A6NWM2</accession>
<feature type="compositionally biased region" description="Acidic residues" evidence="1">
    <location>
        <begin position="338"/>
        <end position="347"/>
    </location>
</feature>
<feature type="region of interest" description="Disordered" evidence="1">
    <location>
        <begin position="212"/>
        <end position="266"/>
    </location>
</feature>